<sequence>MRLCLFDDDRLGLVRRDPVAGDLVHDASAALEALPARRYPFPRHDLLVAALPALRAPILAAADAQPGRPLASVRLRPPVANPGKIVAAPVNYRKHLEEAEADPATFHAAHVRKIEETGLFLKATSSLAGASDTLRVNQPDRRTDHEVELAAIIGTPCKDATRENALGHVAAYAIGLDITIRGPEERSLRKSPDTYTVLGPWMVTADEIGDPAALDLLLEVNGEVRQRANTRDLLLDIPALIVFASRFYTLEPGDILLTGTPEGVGPIRPGDTMHAAIEGIGAMTLRVA</sequence>
<dbReference type="InterPro" id="IPR011234">
    <property type="entry name" value="Fumarylacetoacetase-like_C"/>
</dbReference>
<name>A0A502GC45_9PROT</name>
<gene>
    <name evidence="3" type="ORF">EAH89_06360</name>
</gene>
<keyword evidence="1" id="KW-0479">Metal-binding</keyword>
<protein>
    <submittedName>
        <fullName evidence="3">FAA hydrolase family protein</fullName>
    </submittedName>
</protein>
<dbReference type="SUPFAM" id="SSF56529">
    <property type="entry name" value="FAH"/>
    <property type="match status" value="1"/>
</dbReference>
<evidence type="ECO:0000256" key="1">
    <source>
        <dbReference type="ARBA" id="ARBA00022723"/>
    </source>
</evidence>
<dbReference type="InterPro" id="IPR036663">
    <property type="entry name" value="Fumarylacetoacetase_C_sf"/>
</dbReference>
<dbReference type="Proteomes" id="UP000317078">
    <property type="component" value="Unassembled WGS sequence"/>
</dbReference>
<dbReference type="RefSeq" id="WP_140881932.1">
    <property type="nucleotide sequence ID" value="NZ_RCZP01000003.1"/>
</dbReference>
<evidence type="ECO:0000259" key="2">
    <source>
        <dbReference type="Pfam" id="PF01557"/>
    </source>
</evidence>
<dbReference type="PANTHER" id="PTHR11820:SF112">
    <property type="entry name" value="FUMARYLACETOACETATE HYDROLASE FAMILY PROTEIN (AFU_ORTHOLOGUE AFUA_1G02370)-RELATED"/>
    <property type="match status" value="1"/>
</dbReference>
<feature type="domain" description="Fumarylacetoacetase-like C-terminal" evidence="2">
    <location>
        <begin position="84"/>
        <end position="287"/>
    </location>
</feature>
<dbReference type="OrthoDB" id="9780293at2"/>
<organism evidence="3 4">
    <name type="scientific">Muricoccus nepalensis</name>
    <dbReference type="NCBI Taxonomy" id="1854500"/>
    <lineage>
        <taxon>Bacteria</taxon>
        <taxon>Pseudomonadati</taxon>
        <taxon>Pseudomonadota</taxon>
        <taxon>Alphaproteobacteria</taxon>
        <taxon>Acetobacterales</taxon>
        <taxon>Roseomonadaceae</taxon>
        <taxon>Muricoccus</taxon>
    </lineage>
</organism>
<evidence type="ECO:0000313" key="3">
    <source>
        <dbReference type="EMBL" id="TPG59837.1"/>
    </source>
</evidence>
<keyword evidence="4" id="KW-1185">Reference proteome</keyword>
<dbReference type="GO" id="GO:0016787">
    <property type="term" value="F:hydrolase activity"/>
    <property type="evidence" value="ECO:0007669"/>
    <property type="project" value="UniProtKB-KW"/>
</dbReference>
<dbReference type="AlphaFoldDB" id="A0A502GC45"/>
<dbReference type="PANTHER" id="PTHR11820">
    <property type="entry name" value="ACYLPYRUVASE"/>
    <property type="match status" value="1"/>
</dbReference>
<dbReference type="Pfam" id="PF01557">
    <property type="entry name" value="FAA_hydrolase"/>
    <property type="match status" value="1"/>
</dbReference>
<proteinExistence type="predicted"/>
<evidence type="ECO:0000313" key="4">
    <source>
        <dbReference type="Proteomes" id="UP000317078"/>
    </source>
</evidence>
<dbReference type="Gene3D" id="3.90.850.10">
    <property type="entry name" value="Fumarylacetoacetase-like, C-terminal domain"/>
    <property type="match status" value="1"/>
</dbReference>
<reference evidence="3 4" key="1">
    <citation type="journal article" date="2019" name="Environ. Microbiol.">
        <title>Species interactions and distinct microbial communities in high Arctic permafrost affected cryosols are associated with the CH4 and CO2 gas fluxes.</title>
        <authorList>
            <person name="Altshuler I."/>
            <person name="Hamel J."/>
            <person name="Turney S."/>
            <person name="Magnuson E."/>
            <person name="Levesque R."/>
            <person name="Greer C."/>
            <person name="Whyte L.G."/>
        </authorList>
    </citation>
    <scope>NUCLEOTIDE SEQUENCE [LARGE SCALE GENOMIC DNA]</scope>
    <source>
        <strain evidence="3 4">S9.3B</strain>
    </source>
</reference>
<comment type="caution">
    <text evidence="3">The sequence shown here is derived from an EMBL/GenBank/DDBJ whole genome shotgun (WGS) entry which is preliminary data.</text>
</comment>
<accession>A0A502GC45</accession>
<keyword evidence="3" id="KW-0378">Hydrolase</keyword>
<dbReference type="EMBL" id="RCZP01000003">
    <property type="protein sequence ID" value="TPG59837.1"/>
    <property type="molecule type" value="Genomic_DNA"/>
</dbReference>
<dbReference type="GO" id="GO:0046872">
    <property type="term" value="F:metal ion binding"/>
    <property type="evidence" value="ECO:0007669"/>
    <property type="project" value="UniProtKB-KW"/>
</dbReference>